<evidence type="ECO:0000313" key="5">
    <source>
        <dbReference type="Proteomes" id="UP000224607"/>
    </source>
</evidence>
<reference evidence="3" key="1">
    <citation type="submission" date="2016-10" db="EMBL/GenBank/DDBJ databases">
        <authorList>
            <person name="de Groot N.N."/>
        </authorList>
    </citation>
    <scope>NUCLEOTIDE SEQUENCE [LARGE SCALE GENOMIC DNA]</scope>
    <source>
        <strain evidence="3">DSM 17908</strain>
    </source>
</reference>
<organism evidence="3 4">
    <name type="scientific">Xenorhabdus mauleonii</name>
    <dbReference type="NCBI Taxonomy" id="351675"/>
    <lineage>
        <taxon>Bacteria</taxon>
        <taxon>Pseudomonadati</taxon>
        <taxon>Pseudomonadota</taxon>
        <taxon>Gammaproteobacteria</taxon>
        <taxon>Enterobacterales</taxon>
        <taxon>Morganellaceae</taxon>
        <taxon>Xenorhabdus</taxon>
    </lineage>
</organism>
<reference evidence="4" key="2">
    <citation type="submission" date="2016-10" db="EMBL/GenBank/DDBJ databases">
        <authorList>
            <person name="Varghese N."/>
            <person name="Submissions S."/>
        </authorList>
    </citation>
    <scope>NUCLEOTIDE SEQUENCE [LARGE SCALE GENOMIC DNA]</scope>
    <source>
        <strain evidence="4">DSM 17908</strain>
    </source>
</reference>
<name>A0A1I3KPG7_9GAMM</name>
<protein>
    <recommendedName>
        <fullName evidence="6">Hok/gef family protein</fullName>
    </recommendedName>
</protein>
<dbReference type="AlphaFoldDB" id="A0A1I3KPG7"/>
<evidence type="ECO:0000313" key="3">
    <source>
        <dbReference type="EMBL" id="SFI74264.1"/>
    </source>
</evidence>
<dbReference type="EMBL" id="FORG01000003">
    <property type="protein sequence ID" value="SFI74264.1"/>
    <property type="molecule type" value="Genomic_DNA"/>
</dbReference>
<dbReference type="Proteomes" id="UP000224607">
    <property type="component" value="Unassembled WGS sequence"/>
</dbReference>
<evidence type="ECO:0008006" key="6">
    <source>
        <dbReference type="Google" id="ProtNLM"/>
    </source>
</evidence>
<dbReference type="EMBL" id="NITY01000003">
    <property type="protein sequence ID" value="PHM45111.1"/>
    <property type="molecule type" value="Genomic_DNA"/>
</dbReference>
<evidence type="ECO:0000313" key="4">
    <source>
        <dbReference type="Proteomes" id="UP000198919"/>
    </source>
</evidence>
<sequence>MPVKIQLMIVMIISLIAVYCLELYKEFVGCLLAEQNSKSETCAVEVKSWVSFKHR</sequence>
<keyword evidence="5" id="KW-1185">Reference proteome</keyword>
<proteinExistence type="predicted"/>
<keyword evidence="1" id="KW-1133">Transmembrane helix</keyword>
<dbReference type="Proteomes" id="UP000198919">
    <property type="component" value="Unassembled WGS sequence"/>
</dbReference>
<keyword evidence="1" id="KW-0812">Transmembrane</keyword>
<evidence type="ECO:0000313" key="2">
    <source>
        <dbReference type="EMBL" id="PHM45111.1"/>
    </source>
</evidence>
<keyword evidence="1" id="KW-0472">Membrane</keyword>
<reference evidence="2 5" key="3">
    <citation type="journal article" date="2017" name="Nat. Microbiol.">
        <title>Natural product diversity associated with the nematode symbionts Photorhabdus and Xenorhabdus.</title>
        <authorList>
            <person name="Tobias N.J."/>
            <person name="Wolff H."/>
            <person name="Djahanschiri B."/>
            <person name="Grundmann F."/>
            <person name="Kronenwerth M."/>
            <person name="Shi Y.M."/>
            <person name="Simonyi S."/>
            <person name="Grun P."/>
            <person name="Shapiro-Ilan D."/>
            <person name="Pidot S.J."/>
            <person name="Stinear T.P."/>
            <person name="Ebersberger I."/>
            <person name="Bode H.B."/>
        </authorList>
    </citation>
    <scope>NUCLEOTIDE SEQUENCE [LARGE SCALE GENOMIC DNA]</scope>
    <source>
        <strain evidence="2 5">DSM 17908</strain>
    </source>
</reference>
<feature type="transmembrane region" description="Helical" evidence="1">
    <location>
        <begin position="6"/>
        <end position="24"/>
    </location>
</feature>
<accession>A0A1I3KPG7</accession>
<gene>
    <name evidence="3" type="ORF">SAMN05421680_103148</name>
    <name evidence="2" type="ORF">Xmau_01319</name>
</gene>
<evidence type="ECO:0000256" key="1">
    <source>
        <dbReference type="SAM" id="Phobius"/>
    </source>
</evidence>